<evidence type="ECO:0000259" key="1">
    <source>
        <dbReference type="Pfam" id="PF01156"/>
    </source>
</evidence>
<protein>
    <submittedName>
        <fullName evidence="2">Inosine-uridine nucleoside N-ribohydrolase</fullName>
    </submittedName>
</protein>
<dbReference type="AlphaFoldDB" id="A0A7X0HRV9"/>
<dbReference type="InterPro" id="IPR001910">
    <property type="entry name" value="Inosine/uridine_hydrolase_dom"/>
</dbReference>
<sequence length="294" mass="33251">MKKVLYDCDNTMGLPFKDVDDGLTLMYLIGNRNIDLLGVTTTFGNSHIEDVFQATTKLVNDLSIGDIPLKKGAGKGSDRKSEAAAFLVQMVNQYPNEITILATGSLTNLYGAYELDPEFYQKIKEIVLMGGLTKPLIINGRNLDELNFSVDSEASCNVLHSGAKITTMTGHICLQAEFRRKEYERLMENKDIASYAYIKEQSYAWYENFKELFATEGFFNWDIVSGVYITHPELFADSYQSIISSERDLQKGFLRIEGEHENGSIINIPTEIKDTDLFNEIIFEAWKKVKIKGI</sequence>
<evidence type="ECO:0000313" key="3">
    <source>
        <dbReference type="Proteomes" id="UP000531594"/>
    </source>
</evidence>
<dbReference type="SUPFAM" id="SSF53590">
    <property type="entry name" value="Nucleoside hydrolase"/>
    <property type="match status" value="1"/>
</dbReference>
<feature type="domain" description="Inosine/uridine-preferring nucleoside hydrolase" evidence="1">
    <location>
        <begin position="5"/>
        <end position="272"/>
    </location>
</feature>
<dbReference type="InterPro" id="IPR052775">
    <property type="entry name" value="IUN_hydrolase"/>
</dbReference>
<keyword evidence="3" id="KW-1185">Reference proteome</keyword>
<accession>A0A7X0HRV9</accession>
<dbReference type="PANTHER" id="PTHR46190">
    <property type="entry name" value="SI:CH211-201H21.5-RELATED"/>
    <property type="match status" value="1"/>
</dbReference>
<dbReference type="RefSeq" id="WP_184525775.1">
    <property type="nucleotide sequence ID" value="NZ_JACHGK010000006.1"/>
</dbReference>
<dbReference type="Pfam" id="PF01156">
    <property type="entry name" value="IU_nuc_hydro"/>
    <property type="match status" value="1"/>
</dbReference>
<dbReference type="Gene3D" id="3.90.245.10">
    <property type="entry name" value="Ribonucleoside hydrolase-like"/>
    <property type="match status" value="1"/>
</dbReference>
<organism evidence="2 3">
    <name type="scientific">Bacillus benzoevorans</name>
    <dbReference type="NCBI Taxonomy" id="1456"/>
    <lineage>
        <taxon>Bacteria</taxon>
        <taxon>Bacillati</taxon>
        <taxon>Bacillota</taxon>
        <taxon>Bacilli</taxon>
        <taxon>Bacillales</taxon>
        <taxon>Bacillaceae</taxon>
        <taxon>Bacillus</taxon>
    </lineage>
</organism>
<evidence type="ECO:0000313" key="2">
    <source>
        <dbReference type="EMBL" id="MBB6445606.1"/>
    </source>
</evidence>
<proteinExistence type="predicted"/>
<dbReference type="EMBL" id="JACHGK010000006">
    <property type="protein sequence ID" value="MBB6445606.1"/>
    <property type="molecule type" value="Genomic_DNA"/>
</dbReference>
<dbReference type="InterPro" id="IPR036452">
    <property type="entry name" value="Ribo_hydro-like"/>
</dbReference>
<dbReference type="PANTHER" id="PTHR46190:SF1">
    <property type="entry name" value="SI:CH211-201H21.5"/>
    <property type="match status" value="1"/>
</dbReference>
<name>A0A7X0HRV9_9BACI</name>
<gene>
    <name evidence="2" type="ORF">HNR53_002225</name>
</gene>
<dbReference type="GO" id="GO:0016799">
    <property type="term" value="F:hydrolase activity, hydrolyzing N-glycosyl compounds"/>
    <property type="evidence" value="ECO:0007669"/>
    <property type="project" value="InterPro"/>
</dbReference>
<reference evidence="2 3" key="1">
    <citation type="submission" date="2020-08" db="EMBL/GenBank/DDBJ databases">
        <title>Genomic Encyclopedia of Type Strains, Phase IV (KMG-IV): sequencing the most valuable type-strain genomes for metagenomic binning, comparative biology and taxonomic classification.</title>
        <authorList>
            <person name="Goeker M."/>
        </authorList>
    </citation>
    <scope>NUCLEOTIDE SEQUENCE [LARGE SCALE GENOMIC DNA]</scope>
    <source>
        <strain evidence="2 3">DSM 5391</strain>
    </source>
</reference>
<keyword evidence="2" id="KW-0378">Hydrolase</keyword>
<dbReference type="Proteomes" id="UP000531594">
    <property type="component" value="Unassembled WGS sequence"/>
</dbReference>
<comment type="caution">
    <text evidence="2">The sequence shown here is derived from an EMBL/GenBank/DDBJ whole genome shotgun (WGS) entry which is preliminary data.</text>
</comment>